<feature type="compositionally biased region" description="Acidic residues" evidence="5">
    <location>
        <begin position="743"/>
        <end position="752"/>
    </location>
</feature>
<dbReference type="InterPro" id="IPR050869">
    <property type="entry name" value="H3K4_H4K5_MeTrfase"/>
</dbReference>
<protein>
    <recommendedName>
        <fullName evidence="6">MYND-type domain-containing protein</fullName>
    </recommendedName>
</protein>
<evidence type="ECO:0000259" key="6">
    <source>
        <dbReference type="PROSITE" id="PS50865"/>
    </source>
</evidence>
<dbReference type="Pfam" id="PF01753">
    <property type="entry name" value="zf-MYND"/>
    <property type="match status" value="1"/>
</dbReference>
<proteinExistence type="predicted"/>
<dbReference type="PROSITE" id="PS50865">
    <property type="entry name" value="ZF_MYND_2"/>
    <property type="match status" value="1"/>
</dbReference>
<dbReference type="Gene3D" id="6.10.140.2220">
    <property type="match status" value="1"/>
</dbReference>
<feature type="compositionally biased region" description="Polar residues" evidence="5">
    <location>
        <begin position="687"/>
        <end position="714"/>
    </location>
</feature>
<dbReference type="Gene3D" id="2.170.270.10">
    <property type="entry name" value="SET domain"/>
    <property type="match status" value="1"/>
</dbReference>
<evidence type="ECO:0000256" key="2">
    <source>
        <dbReference type="ARBA" id="ARBA00022771"/>
    </source>
</evidence>
<evidence type="ECO:0000256" key="5">
    <source>
        <dbReference type="SAM" id="MobiDB-lite"/>
    </source>
</evidence>
<keyword evidence="3" id="KW-0862">Zinc</keyword>
<keyword evidence="2 4" id="KW-0863">Zinc-finger</keyword>
<dbReference type="SUPFAM" id="SSF144232">
    <property type="entry name" value="HIT/MYND zinc finger-like"/>
    <property type="match status" value="1"/>
</dbReference>
<accession>A0ABD2JXL6</accession>
<keyword evidence="1" id="KW-0479">Metal-binding</keyword>
<feature type="domain" description="MYND-type" evidence="6">
    <location>
        <begin position="38"/>
        <end position="76"/>
    </location>
</feature>
<feature type="compositionally biased region" description="Basic and acidic residues" evidence="5">
    <location>
        <begin position="773"/>
        <end position="785"/>
    </location>
</feature>
<reference evidence="7 8" key="1">
    <citation type="submission" date="2024-10" db="EMBL/GenBank/DDBJ databases">
        <authorList>
            <person name="Kim D."/>
        </authorList>
    </citation>
    <scope>NUCLEOTIDE SEQUENCE [LARGE SCALE GENOMIC DNA]</scope>
    <source>
        <strain evidence="7">Taebaek</strain>
    </source>
</reference>
<evidence type="ECO:0000313" key="8">
    <source>
        <dbReference type="Proteomes" id="UP001620645"/>
    </source>
</evidence>
<gene>
    <name evidence="7" type="ORF">niasHS_007442</name>
</gene>
<feature type="compositionally biased region" description="Basic and acidic residues" evidence="5">
    <location>
        <begin position="510"/>
        <end position="620"/>
    </location>
</feature>
<evidence type="ECO:0000256" key="4">
    <source>
        <dbReference type="PROSITE-ProRule" id="PRU00134"/>
    </source>
</evidence>
<feature type="region of interest" description="Disordered" evidence="5">
    <location>
        <begin position="474"/>
        <end position="785"/>
    </location>
</feature>
<dbReference type="Gene3D" id="1.25.40.10">
    <property type="entry name" value="Tetratricopeptide repeat domain"/>
    <property type="match status" value="1"/>
</dbReference>
<organism evidence="7 8">
    <name type="scientific">Heterodera schachtii</name>
    <name type="common">Sugarbeet cyst nematode worm</name>
    <name type="synonym">Tylenchus schachtii</name>
    <dbReference type="NCBI Taxonomy" id="97005"/>
    <lineage>
        <taxon>Eukaryota</taxon>
        <taxon>Metazoa</taxon>
        <taxon>Ecdysozoa</taxon>
        <taxon>Nematoda</taxon>
        <taxon>Chromadorea</taxon>
        <taxon>Rhabditida</taxon>
        <taxon>Tylenchina</taxon>
        <taxon>Tylenchomorpha</taxon>
        <taxon>Tylenchoidea</taxon>
        <taxon>Heteroderidae</taxon>
        <taxon>Heteroderinae</taxon>
        <taxon>Heterodera</taxon>
    </lineage>
</organism>
<sequence length="785" mass="91149">MGTSDQIGRTMRTDQSPEPIDFYPFAYALFDENLGKHCWYCLDDEKTHKRCMGCHRAMFCDQNCQMLAWKDHKFECRGIRANSGNVPNIEVRLLGRIVTRHKAIAKGMDRKDQNFYKDRQSRRNIMDIWAHTKNIEKDSFAMGKFEEIFGRLIRFYEPKALLPKDVVFELHCRDFINRHAISDKHYLREIGKGLYLDLCAYDHSCRPNTVYSCRSFVATLRPLHANVKMLDRSTTSYSYIDLLCAKQDRRKLLKDTWYFHCQCERCADDSENILTSMFCPQCPRDNAACLCPFGPSDHKDEQSQLLTCPKCGTTLKPEEVMEAIAAMRFINEILDKTDFERMGRPKALSLLEGMAIRFRHVLPPTNVYFCKIVQALLPHIDQSDNGRLLELHLLVEPCIRQCYPHNHPALAFHLRNIGIFAKEQNELQIAEKYLTEALRMFQFVMGPQHSLTTLTAAILEEIIKGEGEKEIRREIGWDQKKEEEEKKEGKMEEEEKQMEGKTEEEEQKMEEERKEEKREHEEKKMDEEKNEGKTEKGELKMEEEVKTEEEYGLGRKENKKYEERKDEGKKEKKKEREMRKQKEEGRGEKRGEGGKRKGNREKEEKSIEEAQKGRGRECDGTKIVLNIVPPAEEEEKQQNGGEKPAEEKEEELINSLVRMSISRATGGEQAEETQRMPMPTEGEEQRIGTSVVPSSRPGSGQSGAALSPHYYSSSDGGGAKKKLKLKKGTRRKRTPLPPKPTADETEEEEEEKSEASTMEEVQQHGRERTKRKSREEEHRIESGRE</sequence>
<dbReference type="EMBL" id="JBICCN010000083">
    <property type="protein sequence ID" value="KAL3095343.1"/>
    <property type="molecule type" value="Genomic_DNA"/>
</dbReference>
<feature type="compositionally biased region" description="Acidic residues" evidence="5">
    <location>
        <begin position="491"/>
        <end position="509"/>
    </location>
</feature>
<dbReference type="AlphaFoldDB" id="A0ABD2JXL6"/>
<dbReference type="Gene3D" id="1.10.220.160">
    <property type="match status" value="1"/>
</dbReference>
<dbReference type="Proteomes" id="UP001620645">
    <property type="component" value="Unassembled WGS sequence"/>
</dbReference>
<dbReference type="InterPro" id="IPR046341">
    <property type="entry name" value="SET_dom_sf"/>
</dbReference>
<feature type="compositionally biased region" description="Basic residues" evidence="5">
    <location>
        <begin position="719"/>
        <end position="734"/>
    </location>
</feature>
<evidence type="ECO:0000256" key="3">
    <source>
        <dbReference type="ARBA" id="ARBA00022833"/>
    </source>
</evidence>
<dbReference type="InterPro" id="IPR002893">
    <property type="entry name" value="Znf_MYND"/>
</dbReference>
<evidence type="ECO:0000256" key="1">
    <source>
        <dbReference type="ARBA" id="ARBA00022723"/>
    </source>
</evidence>
<dbReference type="InterPro" id="IPR011990">
    <property type="entry name" value="TPR-like_helical_dom_sf"/>
</dbReference>
<dbReference type="PANTHER" id="PTHR12197">
    <property type="entry name" value="HISTONE-LYSINE N-METHYLTRANSFERASE SMYD"/>
    <property type="match status" value="1"/>
</dbReference>
<dbReference type="GO" id="GO:0008270">
    <property type="term" value="F:zinc ion binding"/>
    <property type="evidence" value="ECO:0007669"/>
    <property type="project" value="UniProtKB-KW"/>
</dbReference>
<comment type="caution">
    <text evidence="7">The sequence shown here is derived from an EMBL/GenBank/DDBJ whole genome shotgun (WGS) entry which is preliminary data.</text>
</comment>
<name>A0ABD2JXL6_HETSC</name>
<keyword evidence="8" id="KW-1185">Reference proteome</keyword>
<dbReference type="PANTHER" id="PTHR12197:SF241">
    <property type="entry name" value="MYND-TYPE DOMAIN-CONTAINING PROTEIN"/>
    <property type="match status" value="1"/>
</dbReference>
<feature type="compositionally biased region" description="Basic and acidic residues" evidence="5">
    <location>
        <begin position="474"/>
        <end position="490"/>
    </location>
</feature>
<evidence type="ECO:0000313" key="7">
    <source>
        <dbReference type="EMBL" id="KAL3095343.1"/>
    </source>
</evidence>